<evidence type="ECO:0000256" key="3">
    <source>
        <dbReference type="ARBA" id="ARBA00023082"/>
    </source>
</evidence>
<dbReference type="Pfam" id="PF08281">
    <property type="entry name" value="Sigma70_r4_2"/>
    <property type="match status" value="1"/>
</dbReference>
<dbReference type="InterPro" id="IPR039425">
    <property type="entry name" value="RNA_pol_sigma-70-like"/>
</dbReference>
<sequence>MKIIALHTSDDALIKKALRNDAKAEQILYNRHAAKMLGVCRTYIKDIHYAEDVMIQGFTRAFENLAKFRFEGSFEGWLRRIMVREAIDFLRTRRELYFAEIDEAEVLPAHSAEPDYDIEFLQLLIDNLPNGYKTVLVMYTIEGFNHKEIAEMLGVTESTSKSQLFKARKMLQEQLTSIQKRGNETI</sequence>
<proteinExistence type="inferred from homology"/>
<dbReference type="EMBL" id="SBII01000009">
    <property type="protein sequence ID" value="RWW98814.1"/>
    <property type="molecule type" value="Genomic_DNA"/>
</dbReference>
<dbReference type="RefSeq" id="WP_128390390.1">
    <property type="nucleotide sequence ID" value="NZ_SBII01000009.1"/>
</dbReference>
<dbReference type="PANTHER" id="PTHR43133:SF46">
    <property type="entry name" value="RNA POLYMERASE SIGMA-70 FACTOR ECF SUBFAMILY"/>
    <property type="match status" value="1"/>
</dbReference>
<evidence type="ECO:0000259" key="6">
    <source>
        <dbReference type="Pfam" id="PF08281"/>
    </source>
</evidence>
<dbReference type="InterPro" id="IPR014284">
    <property type="entry name" value="RNA_pol_sigma-70_dom"/>
</dbReference>
<comment type="caution">
    <text evidence="7">The sequence shown here is derived from an EMBL/GenBank/DDBJ whole genome shotgun (WGS) entry which is preliminary data.</text>
</comment>
<organism evidence="7 8">
    <name type="scientific">Flavobacterium cerinum</name>
    <dbReference type="NCBI Taxonomy" id="2502784"/>
    <lineage>
        <taxon>Bacteria</taxon>
        <taxon>Pseudomonadati</taxon>
        <taxon>Bacteroidota</taxon>
        <taxon>Flavobacteriia</taxon>
        <taxon>Flavobacteriales</taxon>
        <taxon>Flavobacteriaceae</taxon>
        <taxon>Flavobacterium</taxon>
    </lineage>
</organism>
<evidence type="ECO:0000259" key="5">
    <source>
        <dbReference type="Pfam" id="PF04542"/>
    </source>
</evidence>
<reference evidence="7 8" key="1">
    <citation type="submission" date="2019-01" db="EMBL/GenBank/DDBJ databases">
        <title>Flavobacterium sp. nov.,isolated from freshwater.</title>
        <authorList>
            <person name="Zhang R."/>
            <person name="Du Z.-J."/>
        </authorList>
    </citation>
    <scope>NUCLEOTIDE SEQUENCE [LARGE SCALE GENOMIC DNA]</scope>
    <source>
        <strain evidence="7 8">1E403</strain>
    </source>
</reference>
<dbReference type="GO" id="GO:0003677">
    <property type="term" value="F:DNA binding"/>
    <property type="evidence" value="ECO:0007669"/>
    <property type="project" value="InterPro"/>
</dbReference>
<dbReference type="GO" id="GO:0016987">
    <property type="term" value="F:sigma factor activity"/>
    <property type="evidence" value="ECO:0007669"/>
    <property type="project" value="UniProtKB-KW"/>
</dbReference>
<dbReference type="SUPFAM" id="SSF88659">
    <property type="entry name" value="Sigma3 and sigma4 domains of RNA polymerase sigma factors"/>
    <property type="match status" value="1"/>
</dbReference>
<keyword evidence="4" id="KW-0804">Transcription</keyword>
<dbReference type="Gene3D" id="1.10.10.10">
    <property type="entry name" value="Winged helix-like DNA-binding domain superfamily/Winged helix DNA-binding domain"/>
    <property type="match status" value="1"/>
</dbReference>
<dbReference type="Pfam" id="PF04542">
    <property type="entry name" value="Sigma70_r2"/>
    <property type="match status" value="1"/>
</dbReference>
<accession>A0A3S3QRG1</accession>
<evidence type="ECO:0000256" key="2">
    <source>
        <dbReference type="ARBA" id="ARBA00023015"/>
    </source>
</evidence>
<dbReference type="Gene3D" id="1.10.1740.10">
    <property type="match status" value="1"/>
</dbReference>
<dbReference type="NCBIfam" id="TIGR02937">
    <property type="entry name" value="sigma70-ECF"/>
    <property type="match status" value="1"/>
</dbReference>
<dbReference type="AlphaFoldDB" id="A0A3S3QRG1"/>
<evidence type="ECO:0000313" key="7">
    <source>
        <dbReference type="EMBL" id="RWW98814.1"/>
    </source>
</evidence>
<dbReference type="SUPFAM" id="SSF88946">
    <property type="entry name" value="Sigma2 domain of RNA polymerase sigma factors"/>
    <property type="match status" value="1"/>
</dbReference>
<name>A0A3S3QRG1_9FLAO</name>
<comment type="similarity">
    <text evidence="1">Belongs to the sigma-70 factor family. ECF subfamily.</text>
</comment>
<dbReference type="InterPro" id="IPR013325">
    <property type="entry name" value="RNA_pol_sigma_r2"/>
</dbReference>
<evidence type="ECO:0000256" key="1">
    <source>
        <dbReference type="ARBA" id="ARBA00010641"/>
    </source>
</evidence>
<dbReference type="GO" id="GO:0006352">
    <property type="term" value="P:DNA-templated transcription initiation"/>
    <property type="evidence" value="ECO:0007669"/>
    <property type="project" value="InterPro"/>
</dbReference>
<dbReference type="InterPro" id="IPR036388">
    <property type="entry name" value="WH-like_DNA-bd_sf"/>
</dbReference>
<dbReference type="InterPro" id="IPR013249">
    <property type="entry name" value="RNA_pol_sigma70_r4_t2"/>
</dbReference>
<feature type="domain" description="RNA polymerase sigma-70 region 2" evidence="5">
    <location>
        <begin position="28"/>
        <end position="94"/>
    </location>
</feature>
<keyword evidence="8" id="KW-1185">Reference proteome</keyword>
<dbReference type="Proteomes" id="UP000287527">
    <property type="component" value="Unassembled WGS sequence"/>
</dbReference>
<dbReference type="InterPro" id="IPR007627">
    <property type="entry name" value="RNA_pol_sigma70_r2"/>
</dbReference>
<evidence type="ECO:0000313" key="8">
    <source>
        <dbReference type="Proteomes" id="UP000287527"/>
    </source>
</evidence>
<dbReference type="InterPro" id="IPR013324">
    <property type="entry name" value="RNA_pol_sigma_r3/r4-like"/>
</dbReference>
<protein>
    <submittedName>
        <fullName evidence="7">Sigma-70 family RNA polymerase sigma factor</fullName>
    </submittedName>
</protein>
<gene>
    <name evidence="7" type="ORF">EPI11_12875</name>
</gene>
<dbReference type="PANTHER" id="PTHR43133">
    <property type="entry name" value="RNA POLYMERASE ECF-TYPE SIGMA FACTO"/>
    <property type="match status" value="1"/>
</dbReference>
<feature type="domain" description="RNA polymerase sigma factor 70 region 4 type 2" evidence="6">
    <location>
        <begin position="121"/>
        <end position="171"/>
    </location>
</feature>
<dbReference type="OrthoDB" id="1056775at2"/>
<evidence type="ECO:0000256" key="4">
    <source>
        <dbReference type="ARBA" id="ARBA00023163"/>
    </source>
</evidence>
<dbReference type="CDD" id="cd06171">
    <property type="entry name" value="Sigma70_r4"/>
    <property type="match status" value="1"/>
</dbReference>
<keyword evidence="3" id="KW-0731">Sigma factor</keyword>
<keyword evidence="2" id="KW-0805">Transcription regulation</keyword>